<dbReference type="EMBL" id="NOJZ02000024">
    <property type="protein sequence ID" value="RDY22889.1"/>
    <property type="molecule type" value="Genomic_DNA"/>
</dbReference>
<comment type="caution">
    <text evidence="1">The sequence shown here is derived from an EMBL/GenBank/DDBJ whole genome shotgun (WGS) entry which is preliminary data.</text>
</comment>
<keyword evidence="2" id="KW-1185">Reference proteome</keyword>
<dbReference type="Proteomes" id="UP000243494">
    <property type="component" value="Unassembled WGS sequence"/>
</dbReference>
<proteinExistence type="predicted"/>
<gene>
    <name evidence="1" type="ORF">CHF27_011255</name>
</gene>
<accession>A0A371IQY3</accession>
<name>A0A371IQY3_9FIRM</name>
<protein>
    <submittedName>
        <fullName evidence="1">Uncharacterized protein</fullName>
    </submittedName>
</protein>
<sequence>MKIGSKIYFHKNTGCSILIKCDAIGDIRNTSMEEDYNFYTKLKKFKIDEIGLIQLEYGEYEKLSKGFNSARVNLETKKLEFFNRDIPVVEQEPSKEEKRIQELENQVLLLENEKLGGIL</sequence>
<dbReference type="RefSeq" id="WP_095405397.1">
    <property type="nucleotide sequence ID" value="NZ_NOJZ02000024.1"/>
</dbReference>
<evidence type="ECO:0000313" key="1">
    <source>
        <dbReference type="EMBL" id="RDY22889.1"/>
    </source>
</evidence>
<reference evidence="1 2" key="1">
    <citation type="journal article" date="2017" name="Genome Announc.">
        <title>Draft Genome Sequence of Romboutsia maritimum sp. nov. Strain CCRI-22766(T), Isolated from Coastal Estuarine Mud.</title>
        <authorList>
            <person name="Maheux A.F."/>
            <person name="Boudreau D.K."/>
            <person name="Berube E."/>
            <person name="Boissinot M."/>
            <person name="Raymond F."/>
            <person name="Brodeur S."/>
            <person name="Corbeil J."/>
            <person name="Brightwell G."/>
            <person name="Broda D."/>
            <person name="Omar R.F."/>
            <person name="Bergeron M.G."/>
        </authorList>
    </citation>
    <scope>NUCLEOTIDE SEQUENCE [LARGE SCALE GENOMIC DNA]</scope>
    <source>
        <strain evidence="1 2">CCRI-22766</strain>
    </source>
</reference>
<organism evidence="1 2">
    <name type="scientific">Romboutsia maritimum</name>
    <dbReference type="NCBI Taxonomy" id="2020948"/>
    <lineage>
        <taxon>Bacteria</taxon>
        <taxon>Bacillati</taxon>
        <taxon>Bacillota</taxon>
        <taxon>Clostridia</taxon>
        <taxon>Peptostreptococcales</taxon>
        <taxon>Peptostreptococcaceae</taxon>
        <taxon>Romboutsia</taxon>
    </lineage>
</organism>
<dbReference type="AlphaFoldDB" id="A0A371IQY3"/>
<dbReference type="OrthoDB" id="1758144at2"/>
<evidence type="ECO:0000313" key="2">
    <source>
        <dbReference type="Proteomes" id="UP000243494"/>
    </source>
</evidence>